<keyword evidence="5" id="KW-1185">Reference proteome</keyword>
<dbReference type="Pfam" id="PF20803">
    <property type="entry name" value="PaaX_M"/>
    <property type="match status" value="1"/>
</dbReference>
<dbReference type="InterPro" id="IPR011965">
    <property type="entry name" value="PaaX_trns_reg"/>
</dbReference>
<dbReference type="InterPro" id="IPR048846">
    <property type="entry name" value="PaaX-like_central"/>
</dbReference>
<feature type="domain" description="Transcriptional repressor PaaX-like C-terminal" evidence="2">
    <location>
        <begin position="194"/>
        <end position="295"/>
    </location>
</feature>
<dbReference type="PANTHER" id="PTHR30319">
    <property type="entry name" value="PHENYLACETIC ACID REGULATOR-RELATED TRANSCRIPTIONAL REPRESSOR"/>
    <property type="match status" value="1"/>
</dbReference>
<dbReference type="Gene3D" id="3.30.70.2650">
    <property type="match status" value="1"/>
</dbReference>
<dbReference type="EMBL" id="CP101185">
    <property type="protein sequence ID" value="UYV99519.1"/>
    <property type="molecule type" value="Genomic_DNA"/>
</dbReference>
<organism evidence="4 5">
    <name type="scientific">Paenarthrobacter ureafaciens</name>
    <dbReference type="NCBI Taxonomy" id="37931"/>
    <lineage>
        <taxon>Bacteria</taxon>
        <taxon>Bacillati</taxon>
        <taxon>Actinomycetota</taxon>
        <taxon>Actinomycetes</taxon>
        <taxon>Micrococcales</taxon>
        <taxon>Micrococcaceae</taxon>
        <taxon>Paenarthrobacter</taxon>
    </lineage>
</organism>
<dbReference type="Pfam" id="PF07848">
    <property type="entry name" value="PaaX"/>
    <property type="match status" value="1"/>
</dbReference>
<accession>A0AAX3EQP7</accession>
<evidence type="ECO:0000313" key="5">
    <source>
        <dbReference type="Proteomes" id="UP001163293"/>
    </source>
</evidence>
<dbReference type="AlphaFoldDB" id="A0AAX3EQP7"/>
<feature type="domain" description="Transcriptional repressor PaaX-like central Cas2-like" evidence="3">
    <location>
        <begin position="115"/>
        <end position="189"/>
    </location>
</feature>
<gene>
    <name evidence="4" type="ORF">NL394_10080</name>
</gene>
<evidence type="ECO:0000259" key="2">
    <source>
        <dbReference type="Pfam" id="PF08223"/>
    </source>
</evidence>
<name>A0AAX3EQP7_PAEUR</name>
<dbReference type="Proteomes" id="UP001163293">
    <property type="component" value="Chromosome"/>
</dbReference>
<protein>
    <submittedName>
        <fullName evidence="4">PaaX family transcriptional regulator</fullName>
    </submittedName>
</protein>
<dbReference type="InterPro" id="IPR036388">
    <property type="entry name" value="WH-like_DNA-bd_sf"/>
</dbReference>
<dbReference type="InterPro" id="IPR013225">
    <property type="entry name" value="PaaX_C"/>
</dbReference>
<dbReference type="InterPro" id="IPR012906">
    <property type="entry name" value="PaaX-like_N"/>
</dbReference>
<dbReference type="Gene3D" id="1.10.10.10">
    <property type="entry name" value="Winged helix-like DNA-binding domain superfamily/Winged helix DNA-binding domain"/>
    <property type="match status" value="1"/>
</dbReference>
<sequence>MRTTAPTESKATPVIEVPAPALPQQQLILTIYGLYGRRAGGQLPISVLIQMLGDLGHDAPAVRSAVSRLKAKGVLASVKGGGLARYELSDASLKLISEGDERIFAPARANPGAPWVLAIFSVPESKRERRHQLRAELTRLGFGSMGAGVWIAPSGVRESAQQRLEARGLDKYVEFFTGDYSSESDMRAKVAQWWDLEALGSQISQFMDTFGGSLEEWTALVGEDPGAAFGASSPELRRSAFRYYVPMLTLWRRLPYRDPGLPLEYLPVGWQGPEARRIFFGVHRLIGPMAESYAMSLVEEAEAA</sequence>
<evidence type="ECO:0000259" key="3">
    <source>
        <dbReference type="Pfam" id="PF20803"/>
    </source>
</evidence>
<proteinExistence type="predicted"/>
<dbReference type="Pfam" id="PF08223">
    <property type="entry name" value="PaaX_C"/>
    <property type="match status" value="1"/>
</dbReference>
<feature type="domain" description="Transcriptional repressor PaaX-like N-terminal" evidence="1">
    <location>
        <begin position="27"/>
        <end position="91"/>
    </location>
</feature>
<evidence type="ECO:0000313" key="4">
    <source>
        <dbReference type="EMBL" id="UYV99519.1"/>
    </source>
</evidence>
<dbReference type="PIRSF" id="PIRSF020623">
    <property type="entry name" value="PaaX"/>
    <property type="match status" value="1"/>
</dbReference>
<dbReference type="PANTHER" id="PTHR30319:SF1">
    <property type="entry name" value="TRANSCRIPTIONAL REPRESSOR PAAX"/>
    <property type="match status" value="1"/>
</dbReference>
<evidence type="ECO:0000259" key="1">
    <source>
        <dbReference type="Pfam" id="PF07848"/>
    </source>
</evidence>
<reference evidence="4" key="1">
    <citation type="submission" date="2022-07" db="EMBL/GenBank/DDBJ databases">
        <authorList>
            <person name="Wu T."/>
        </authorList>
    </citation>
    <scope>NUCLEOTIDE SEQUENCE</scope>
    <source>
        <strain evidence="4">SD-1</strain>
    </source>
</reference>
<dbReference type="GO" id="GO:0006351">
    <property type="term" value="P:DNA-templated transcription"/>
    <property type="evidence" value="ECO:0007669"/>
    <property type="project" value="InterPro"/>
</dbReference>